<evidence type="ECO:0000256" key="1">
    <source>
        <dbReference type="SAM" id="SignalP"/>
    </source>
</evidence>
<keyword evidence="3" id="KW-1185">Reference proteome</keyword>
<dbReference type="PROSITE" id="PS51257">
    <property type="entry name" value="PROKAR_LIPOPROTEIN"/>
    <property type="match status" value="1"/>
</dbReference>
<proteinExistence type="predicted"/>
<reference evidence="2" key="1">
    <citation type="journal article" date="2022" name="Microorganisms">
        <title>Two New Species of Filamentous Sulfur Bacteria of the Genus Thiothrix, Thiothrix winogradskyi sp. nov. and 'Candidatus Thiothrix sulfatifontis' sp. nov.</title>
        <authorList>
            <person name="Ravin N.V."/>
            <person name="Rossetti S."/>
            <person name="Beletsky A.V."/>
            <person name="Kadnikov V.V."/>
            <person name="Rudenko T.S."/>
            <person name="Smolyakov D.D."/>
            <person name="Moskvitina M.I."/>
            <person name="Gureeva M.V."/>
            <person name="Mardanov A.V."/>
            <person name="Grabovich M.Y."/>
        </authorList>
    </citation>
    <scope>NUCLEOTIDE SEQUENCE</scope>
    <source>
        <strain evidence="2">CT3</strain>
    </source>
</reference>
<feature type="chain" id="PRO_5046446491" description="Lipocalin-like domain-containing protein" evidence="1">
    <location>
        <begin position="19"/>
        <end position="155"/>
    </location>
</feature>
<sequence length="155" mass="16476">MKSIFNSVFFLPAIFLVACGGGGGSGNAVTPPSTTPPASKNATIDDLLGVWDATSLINGNADVVFYVFDRNYAYSYDYMNDSYDKQLGGTNGGKDCYEFYLATIINNGGGNFTIDGDKGSIKITGTRADISANMMDVGVMYKSSRSTSSFTPLCK</sequence>
<dbReference type="EMBL" id="CP091244">
    <property type="protein sequence ID" value="UJS24453.1"/>
    <property type="molecule type" value="Genomic_DNA"/>
</dbReference>
<name>A0ABY3SZ95_9GAMM</name>
<organism evidence="2 3">
    <name type="scientific">Thiothrix winogradskyi</name>
    <dbReference type="NCBI Taxonomy" id="96472"/>
    <lineage>
        <taxon>Bacteria</taxon>
        <taxon>Pseudomonadati</taxon>
        <taxon>Pseudomonadota</taxon>
        <taxon>Gammaproteobacteria</taxon>
        <taxon>Thiotrichales</taxon>
        <taxon>Thiotrichaceae</taxon>
        <taxon>Thiothrix</taxon>
    </lineage>
</organism>
<gene>
    <name evidence="2" type="ORF">L2Y54_00055</name>
</gene>
<evidence type="ECO:0000313" key="3">
    <source>
        <dbReference type="Proteomes" id="UP001054801"/>
    </source>
</evidence>
<dbReference type="RefSeq" id="WP_236498955.1">
    <property type="nucleotide sequence ID" value="NZ_CP091244.1"/>
</dbReference>
<dbReference type="Proteomes" id="UP001054801">
    <property type="component" value="Chromosome"/>
</dbReference>
<accession>A0ABY3SZ95</accession>
<evidence type="ECO:0000313" key="2">
    <source>
        <dbReference type="EMBL" id="UJS24453.1"/>
    </source>
</evidence>
<feature type="signal peptide" evidence="1">
    <location>
        <begin position="1"/>
        <end position="18"/>
    </location>
</feature>
<keyword evidence="1" id="KW-0732">Signal</keyword>
<protein>
    <recommendedName>
        <fullName evidence="4">Lipocalin-like domain-containing protein</fullName>
    </recommendedName>
</protein>
<evidence type="ECO:0008006" key="4">
    <source>
        <dbReference type="Google" id="ProtNLM"/>
    </source>
</evidence>